<accession>X1A274</accession>
<reference evidence="3" key="1">
    <citation type="journal article" date="2014" name="Front. Microbiol.">
        <title>High frequency of phylogenetically diverse reductive dehalogenase-homologous genes in deep subseafloor sedimentary metagenomes.</title>
        <authorList>
            <person name="Kawai M."/>
            <person name="Futagami T."/>
            <person name="Toyoda A."/>
            <person name="Takaki Y."/>
            <person name="Nishi S."/>
            <person name="Hori S."/>
            <person name="Arai W."/>
            <person name="Tsubouchi T."/>
            <person name="Morono Y."/>
            <person name="Uchiyama I."/>
            <person name="Ito T."/>
            <person name="Fujiyama A."/>
            <person name="Inagaki F."/>
            <person name="Takami H."/>
        </authorList>
    </citation>
    <scope>NUCLEOTIDE SEQUENCE</scope>
    <source>
        <strain evidence="3">Expedition CK06-06</strain>
    </source>
</reference>
<dbReference type="InterPro" id="IPR052554">
    <property type="entry name" value="2-oxoglutarate_synth_KorC"/>
</dbReference>
<gene>
    <name evidence="3" type="ORF">S01H4_17746</name>
</gene>
<evidence type="ECO:0000259" key="2">
    <source>
        <dbReference type="Pfam" id="PF01558"/>
    </source>
</evidence>
<dbReference type="Gene3D" id="3.40.920.10">
    <property type="entry name" value="Pyruvate-ferredoxin oxidoreductase, PFOR, domain III"/>
    <property type="match status" value="1"/>
</dbReference>
<dbReference type="PANTHER" id="PTHR42730">
    <property type="entry name" value="2-OXOGLUTARATE SYNTHASE SUBUNIT KORC"/>
    <property type="match status" value="1"/>
</dbReference>
<dbReference type="InterPro" id="IPR019752">
    <property type="entry name" value="Pyrv/ketoisovalerate_OxRed_cat"/>
</dbReference>
<dbReference type="GO" id="GO:0016903">
    <property type="term" value="F:oxidoreductase activity, acting on the aldehyde or oxo group of donors"/>
    <property type="evidence" value="ECO:0007669"/>
    <property type="project" value="InterPro"/>
</dbReference>
<feature type="domain" description="Pyruvate/ketoisovalerate oxidoreductase catalytic" evidence="2">
    <location>
        <begin position="4"/>
        <end position="159"/>
    </location>
</feature>
<name>X1A274_9ZZZZ</name>
<dbReference type="AlphaFoldDB" id="X1A274"/>
<dbReference type="EMBL" id="BART01007829">
    <property type="protein sequence ID" value="GAG64282.1"/>
    <property type="molecule type" value="Genomic_DNA"/>
</dbReference>
<evidence type="ECO:0000256" key="1">
    <source>
        <dbReference type="ARBA" id="ARBA00023002"/>
    </source>
</evidence>
<comment type="caution">
    <text evidence="3">The sequence shown here is derived from an EMBL/GenBank/DDBJ whole genome shotgun (WGS) entry which is preliminary data.</text>
</comment>
<protein>
    <recommendedName>
        <fullName evidence="2">Pyruvate/ketoisovalerate oxidoreductase catalytic domain-containing protein</fullName>
    </recommendedName>
</protein>
<dbReference type="InterPro" id="IPR002869">
    <property type="entry name" value="Pyrv_flavodox_OxRed_cen"/>
</dbReference>
<evidence type="ECO:0000313" key="3">
    <source>
        <dbReference type="EMBL" id="GAG64282.1"/>
    </source>
</evidence>
<sequence length="165" mass="18427">MYFSAGFVLGQACLFDRKNATQTQSYGPEARGGACHSDVVISDDDIDYPNIIKPDILVVMSQDAYNKYVNDLKKGGILIIDSKLVEQRISDPTIKIYEMPLTETAEKNLGNSIVANVVMLGALIAVTNIVSTESLKKSIVKRWPRFVELNFRAFQKGMDLEKDYI</sequence>
<keyword evidence="1" id="KW-0560">Oxidoreductase</keyword>
<proteinExistence type="predicted"/>
<dbReference type="Pfam" id="PF01558">
    <property type="entry name" value="POR"/>
    <property type="match status" value="1"/>
</dbReference>
<dbReference type="SUPFAM" id="SSF53323">
    <property type="entry name" value="Pyruvate-ferredoxin oxidoreductase, PFOR, domain III"/>
    <property type="match status" value="1"/>
</dbReference>
<dbReference type="PANTHER" id="PTHR42730:SF1">
    <property type="entry name" value="2-OXOGLUTARATE SYNTHASE SUBUNIT KORC"/>
    <property type="match status" value="1"/>
</dbReference>
<organism evidence="3">
    <name type="scientific">marine sediment metagenome</name>
    <dbReference type="NCBI Taxonomy" id="412755"/>
    <lineage>
        <taxon>unclassified sequences</taxon>
        <taxon>metagenomes</taxon>
        <taxon>ecological metagenomes</taxon>
    </lineage>
</organism>